<protein>
    <submittedName>
        <fullName evidence="1">Sequence-specific DNA binding RNA polymerase II transcription factor</fullName>
    </submittedName>
</protein>
<evidence type="ECO:0000313" key="2">
    <source>
        <dbReference type="Proteomes" id="UP000226151"/>
    </source>
</evidence>
<keyword evidence="2" id="KW-1185">Reference proteome</keyword>
<evidence type="ECO:0000313" key="1">
    <source>
        <dbReference type="EMBL" id="ARV77610.1"/>
    </source>
</evidence>
<reference evidence="2" key="1">
    <citation type="submission" date="2017-04" db="EMBL/GenBank/DDBJ databases">
        <title>Complete genome sequence of novel T7-like phage PHB02 against Capsular type A Pasteurella multocida.</title>
        <authorList>
            <person name="Chen B.Y."/>
            <person name="Wu B."/>
            <person name="Sun C.E."/>
            <person name="Song Y.J."/>
        </authorList>
    </citation>
    <scope>NUCLEOTIDE SEQUENCE [LARGE SCALE GENOMIC DNA]</scope>
</reference>
<organism evidence="1 2">
    <name type="scientific">Pasteurella phage vB_PmuP_PHB02</name>
    <dbReference type="NCBI Taxonomy" id="2005054"/>
    <lineage>
        <taxon>Viruses</taxon>
        <taxon>Duplodnaviria</taxon>
        <taxon>Heunggongvirae</taxon>
        <taxon>Uroviricota</taxon>
        <taxon>Caudoviricetes</taxon>
        <taxon>Autographivirales</taxon>
        <taxon>Autotranscriptaviridae</taxon>
        <taxon>Studiervirinae</taxon>
        <taxon>Wuhanvirus</taxon>
        <taxon>Wuhanvirus PHB02</taxon>
    </lineage>
</organism>
<dbReference type="KEGG" id="vg:54980949"/>
<dbReference type="GeneID" id="54980949"/>
<accession>A0A1Y0SVX8</accession>
<dbReference type="Proteomes" id="UP000226151">
    <property type="component" value="Genome"/>
</dbReference>
<proteinExistence type="predicted"/>
<dbReference type="RefSeq" id="YP_009790785.1">
    <property type="nucleotide sequence ID" value="NC_047831.1"/>
</dbReference>
<name>A0A1Y0SVX8_9CAUD</name>
<sequence length="115" mass="13653">MVMSKQIISQRAFKDAHKLVVGIRYGKYPNILRILEATHYNATSLGWRCDMYSLGSMGLTTGYSYKAHVDVFYDEWLKEKLAIIEHKALLRGGDYLHELQEELIELLWQYYERRY</sequence>
<dbReference type="EMBL" id="MF034659">
    <property type="protein sequence ID" value="ARV77610.1"/>
    <property type="molecule type" value="Genomic_DNA"/>
</dbReference>